<dbReference type="EMBL" id="LPEQ01000025">
    <property type="protein sequence ID" value="KVV55591.1"/>
    <property type="molecule type" value="Genomic_DNA"/>
</dbReference>
<reference evidence="2 3" key="1">
    <citation type="submission" date="2015-11" db="EMBL/GenBank/DDBJ databases">
        <title>Expanding the genomic diversity of Burkholderia species for the development of highly accurate diagnostics.</title>
        <authorList>
            <person name="Sahl J."/>
            <person name="Keim P."/>
            <person name="Wagner D."/>
        </authorList>
    </citation>
    <scope>NUCLEOTIDE SEQUENCE [LARGE SCALE GENOMIC DNA]</scope>
    <source>
        <strain evidence="2 3">MSMB1301WGS</strain>
    </source>
</reference>
<sequence>MPGTIGTKLGVVRAEHEGGAGATFVHGDHPDMHACTCARTRRASFTAGRAAPAHHRMRGHRPVRIGGDARRERASPAARQMLSATGPASGV</sequence>
<feature type="compositionally biased region" description="Basic residues" evidence="1">
    <location>
        <begin position="52"/>
        <end position="63"/>
    </location>
</feature>
<evidence type="ECO:0000256" key="1">
    <source>
        <dbReference type="SAM" id="MobiDB-lite"/>
    </source>
</evidence>
<feature type="region of interest" description="Disordered" evidence="1">
    <location>
        <begin position="46"/>
        <end position="91"/>
    </location>
</feature>
<accession>A0A105VX80</accession>
<comment type="caution">
    <text evidence="2">The sequence shown here is derived from an EMBL/GenBank/DDBJ whole genome shotgun (WGS) entry which is preliminary data.</text>
</comment>
<proteinExistence type="predicted"/>
<dbReference type="Proteomes" id="UP000062317">
    <property type="component" value="Unassembled WGS sequence"/>
</dbReference>
<protein>
    <submittedName>
        <fullName evidence="2">Uncharacterized protein</fullName>
    </submittedName>
</protein>
<keyword evidence="3" id="KW-1185">Reference proteome</keyword>
<evidence type="ECO:0000313" key="3">
    <source>
        <dbReference type="Proteomes" id="UP000062317"/>
    </source>
</evidence>
<name>A0A105VX80_9BURK</name>
<organism evidence="2 3">
    <name type="scientific">Burkholderia territorii</name>
    <dbReference type="NCBI Taxonomy" id="1503055"/>
    <lineage>
        <taxon>Bacteria</taxon>
        <taxon>Pseudomonadati</taxon>
        <taxon>Pseudomonadota</taxon>
        <taxon>Betaproteobacteria</taxon>
        <taxon>Burkholderiales</taxon>
        <taxon>Burkholderiaceae</taxon>
        <taxon>Burkholderia</taxon>
        <taxon>Burkholderia cepacia complex</taxon>
    </lineage>
</organism>
<gene>
    <name evidence="2" type="ORF">WT27_25690</name>
</gene>
<evidence type="ECO:0000313" key="2">
    <source>
        <dbReference type="EMBL" id="KVV55591.1"/>
    </source>
</evidence>
<dbReference type="AlphaFoldDB" id="A0A105VX80"/>